<evidence type="ECO:0000256" key="7">
    <source>
        <dbReference type="ARBA" id="ARBA00023136"/>
    </source>
</evidence>
<dbReference type="InterPro" id="IPR001851">
    <property type="entry name" value="ABC_transp_permease"/>
</dbReference>
<accession>A0ABT3KTC3</accession>
<evidence type="ECO:0000256" key="6">
    <source>
        <dbReference type="ARBA" id="ARBA00022989"/>
    </source>
</evidence>
<keyword evidence="2" id="KW-0813">Transport</keyword>
<evidence type="ECO:0000256" key="3">
    <source>
        <dbReference type="ARBA" id="ARBA00022475"/>
    </source>
</evidence>
<proteinExistence type="inferred from homology"/>
<keyword evidence="7 10" id="KW-0472">Membrane</keyword>
<evidence type="ECO:0000256" key="4">
    <source>
        <dbReference type="ARBA" id="ARBA00022692"/>
    </source>
</evidence>
<dbReference type="InterPro" id="IPR052157">
    <property type="entry name" value="BCAA_transport_permease"/>
</dbReference>
<dbReference type="PANTHER" id="PTHR11795">
    <property type="entry name" value="BRANCHED-CHAIN AMINO ACID TRANSPORT SYSTEM PERMEASE PROTEIN LIVH"/>
    <property type="match status" value="1"/>
</dbReference>
<feature type="transmembrane region" description="Helical" evidence="10">
    <location>
        <begin position="241"/>
        <end position="258"/>
    </location>
</feature>
<comment type="similarity">
    <text evidence="8">Belongs to the binding-protein-dependent transport system permease family. LivHM subfamily.</text>
</comment>
<keyword evidence="12" id="KW-1185">Reference proteome</keyword>
<keyword evidence="5" id="KW-0029">Amino-acid transport</keyword>
<keyword evidence="4 10" id="KW-0812">Transmembrane</keyword>
<gene>
    <name evidence="11" type="ORF">D5039_10535</name>
</gene>
<keyword evidence="6 10" id="KW-1133">Transmembrane helix</keyword>
<feature type="transmembrane region" description="Helical" evidence="10">
    <location>
        <begin position="213"/>
        <end position="234"/>
    </location>
</feature>
<feature type="region of interest" description="Disordered" evidence="9">
    <location>
        <begin position="302"/>
        <end position="325"/>
    </location>
</feature>
<feature type="transmembrane region" description="Helical" evidence="10">
    <location>
        <begin position="94"/>
        <end position="115"/>
    </location>
</feature>
<dbReference type="RefSeq" id="WP_265282201.1">
    <property type="nucleotide sequence ID" value="NZ_QZCW01000002.1"/>
</dbReference>
<evidence type="ECO:0000256" key="10">
    <source>
        <dbReference type="SAM" id="Phobius"/>
    </source>
</evidence>
<evidence type="ECO:0000313" key="11">
    <source>
        <dbReference type="EMBL" id="MCW5321571.1"/>
    </source>
</evidence>
<feature type="transmembrane region" description="Helical" evidence="10">
    <location>
        <begin position="12"/>
        <end position="37"/>
    </location>
</feature>
<name>A0ABT3KTC3_9BURK</name>
<evidence type="ECO:0000256" key="8">
    <source>
        <dbReference type="ARBA" id="ARBA00037998"/>
    </source>
</evidence>
<evidence type="ECO:0000256" key="5">
    <source>
        <dbReference type="ARBA" id="ARBA00022970"/>
    </source>
</evidence>
<comment type="caution">
    <text evidence="11">The sequence shown here is derived from an EMBL/GenBank/DDBJ whole genome shotgun (WGS) entry which is preliminary data.</text>
</comment>
<feature type="transmembrane region" description="Helical" evidence="10">
    <location>
        <begin position="57"/>
        <end position="82"/>
    </location>
</feature>
<dbReference type="Pfam" id="PF02653">
    <property type="entry name" value="BPD_transp_2"/>
    <property type="match status" value="1"/>
</dbReference>
<reference evidence="12" key="1">
    <citation type="submission" date="2023-07" db="EMBL/GenBank/DDBJ databases">
        <title>Verminephrobacter genomes.</title>
        <authorList>
            <person name="Lund M.B."/>
        </authorList>
    </citation>
    <scope>NUCLEOTIDE SEQUENCE [LARGE SCALE GENOMIC DNA]</scope>
    <source>
        <strain evidence="12">AtM5-05</strain>
    </source>
</reference>
<dbReference type="PANTHER" id="PTHR11795:SF442">
    <property type="entry name" value="ABC TRANSPORTER ATP-BINDING PROTEIN"/>
    <property type="match status" value="1"/>
</dbReference>
<keyword evidence="3" id="KW-1003">Cell membrane</keyword>
<evidence type="ECO:0000256" key="9">
    <source>
        <dbReference type="SAM" id="MobiDB-lite"/>
    </source>
</evidence>
<dbReference type="EMBL" id="QZCW01000002">
    <property type="protein sequence ID" value="MCW5321571.1"/>
    <property type="molecule type" value="Genomic_DNA"/>
</dbReference>
<organism evidence="11 12">
    <name type="scientific">Verminephrobacter aporrectodeae subsp. tuberculatae</name>
    <dbReference type="NCBI Taxonomy" id="1110392"/>
    <lineage>
        <taxon>Bacteria</taxon>
        <taxon>Pseudomonadati</taxon>
        <taxon>Pseudomonadota</taxon>
        <taxon>Betaproteobacteria</taxon>
        <taxon>Burkholderiales</taxon>
        <taxon>Comamonadaceae</taxon>
        <taxon>Verminephrobacter</taxon>
    </lineage>
</organism>
<dbReference type="CDD" id="cd06582">
    <property type="entry name" value="TM_PBP1_LivH_like"/>
    <property type="match status" value="1"/>
</dbReference>
<feature type="transmembrane region" description="Helical" evidence="10">
    <location>
        <begin position="187"/>
        <end position="207"/>
    </location>
</feature>
<evidence type="ECO:0000256" key="2">
    <source>
        <dbReference type="ARBA" id="ARBA00022448"/>
    </source>
</evidence>
<comment type="subcellular location">
    <subcellularLocation>
        <location evidence="1">Cell membrane</location>
        <topology evidence="1">Multi-pass membrane protein</topology>
    </subcellularLocation>
</comment>
<feature type="transmembrane region" description="Helical" evidence="10">
    <location>
        <begin position="135"/>
        <end position="159"/>
    </location>
</feature>
<dbReference type="GeneID" id="77319777"/>
<feature type="transmembrane region" description="Helical" evidence="10">
    <location>
        <begin position="278"/>
        <end position="300"/>
    </location>
</feature>
<sequence length="325" mass="33975">MLWIEHLLNALQLGLMLFLIAAGLTLVFGVMGLVNLAHGSLYMLGAFLTATLTQRSGSAVLGLLGGLLAMALIGALLEFGLMRRLYPLDPLDQVLATFALILILNGSTRLLWGALPVSHNVPEALAGSVHLFADLHYSAYRLLIIGTGLAVALLLYWIVGHTRVGMWVRAGASNREMVQVMGVHVKALFTAIFAFGAVLSGLAGAAMGPLTSVQVGMGEEVLILAFIVVVVGGIGSIRGAFLAALLIATLDTLCRALLPGLLGRLLPAHTASELGPAFASISAYVLMAGVLMVRPAGLFAQDTGGARRRSPARATPADTPRELPT</sequence>
<dbReference type="Proteomes" id="UP001208935">
    <property type="component" value="Unassembled WGS sequence"/>
</dbReference>
<evidence type="ECO:0000256" key="1">
    <source>
        <dbReference type="ARBA" id="ARBA00004651"/>
    </source>
</evidence>
<evidence type="ECO:0000313" key="12">
    <source>
        <dbReference type="Proteomes" id="UP001208935"/>
    </source>
</evidence>
<protein>
    <submittedName>
        <fullName evidence="11">Branched-chain amino acid ABC transporter permease</fullName>
    </submittedName>
</protein>